<accession>A0AC61TIP8</accession>
<dbReference type="Proteomes" id="UP000245918">
    <property type="component" value="Chromosome"/>
</dbReference>
<sequence length="991" mass="104974">MTTLDIRVAFSAIDKLTRPAMTARRSAGALAESLKRTQANIKNLVPQAKSFSRLRDAFAKTNTQIQKAQRELSGLQAVQRSGAILTENQQTLMASLATRLERLNEVRAREKERLREATRAMTRHGISLAGGDRTIESAIRRTEQYNRQLAREQQILTAVTRARQRYERAQQLAGRLRGRGAMAIGAATAAGYGTGRFLAPAVGFDQKMARVQSLTRIDKDNPQFAALREQAKKLGAETAFSASDAANGQAFLAMAGFTPQAIRAALPGVLNMALAGGMELGESADIGSNVLSQFNLNPTEMNRVSDVLTATFTRTNTDLRGIGEAMTYAGVGAEKLGISVEETAALVGILAQQGIRGSMAGTGLRATLGRLAAPTDKARTALKELGVSAADAQGKMRPITDVLLDLYNATRKYSNTAQASFFKDIAGEEAFTSLQTLVDAAGKGNLQALLKELEAARGEAGKVARVMADNLGGDLDNLSSAWEGLRIQIEEVIDGGLRKLTQQLSDVITRVSDWTKANPTLARTVLVLGGSLLALTAAMGALSLAVGVLIGPVAKLQLGFSLLMGTKGLGRALPIFSRLAKVVRGPLGGLRGWSAVLRQVTGGLGRLGSVLPALRSLLVGAFLSPGGALLSLGRGIGSLLLRLTGLPTLWSMITTGVSLLSGAISLLLSPIGLLAAAFVAAGVLVWKYWEPIKVFFDGFITGMMAGIAPIRAAFEPFTPLFSGIGDAIKFVWEWFTHLFEPVNASRDTLEKCTSAGETFGRVVGAALQALLTPATALMDALGWILEKLDMIPDGIERARQKAEELQAQSLLKGKANALLATVDAIAPKESPQTPKPIPVVPGAGFEALSSHGVLNRIANNTGDMLKETRKRIGPGDIVFRNLPRALAVRGEWREPTSGMLSGGRAALPGIPAVAEVRTAPSLAPVGTLTKTAAPAMSSVQNDSVSIGDIHVHLHGVTTQNPQTLAKMVGEAVRVELEKQARARRGSYRDAD</sequence>
<dbReference type="EMBL" id="CP084506">
    <property type="protein sequence ID" value="UCQ00313.1"/>
    <property type="molecule type" value="Genomic_DNA"/>
</dbReference>
<protein>
    <submittedName>
        <fullName evidence="1">Phage tail tape measure protein</fullName>
    </submittedName>
</protein>
<name>A0AC61TIP8_EDWTA</name>
<evidence type="ECO:0000313" key="1">
    <source>
        <dbReference type="EMBL" id="UCQ00313.1"/>
    </source>
</evidence>
<evidence type="ECO:0000313" key="2">
    <source>
        <dbReference type="Proteomes" id="UP000245918"/>
    </source>
</evidence>
<reference evidence="1" key="1">
    <citation type="submission" date="2021-09" db="EMBL/GenBank/DDBJ databases">
        <title>Comparative genomics of Edwardsiella genus reveals species-based diversity.</title>
        <authorList>
            <person name="Tekedar H.C."/>
            <person name="Kumru S."/>
            <person name="Waldbieser G.C."/>
            <person name="Reichley S.R."/>
            <person name="Lawrence M.L."/>
            <person name="Griffin M.J."/>
        </authorList>
    </citation>
    <scope>NUCLEOTIDE SEQUENCE</scope>
    <source>
        <strain evidence="1">ATCC 15947</strain>
    </source>
</reference>
<gene>
    <name evidence="1" type="ORF">DCL27_00420</name>
</gene>
<organism evidence="1 2">
    <name type="scientific">Edwardsiella tarda ATCC 15947 = NBRC 105688</name>
    <dbReference type="NCBI Taxonomy" id="667121"/>
    <lineage>
        <taxon>Bacteria</taxon>
        <taxon>Pseudomonadati</taxon>
        <taxon>Pseudomonadota</taxon>
        <taxon>Gammaproteobacteria</taxon>
        <taxon>Enterobacterales</taxon>
        <taxon>Hafniaceae</taxon>
        <taxon>Edwardsiella</taxon>
    </lineage>
</organism>
<proteinExistence type="predicted"/>
<keyword evidence="2" id="KW-1185">Reference proteome</keyword>